<dbReference type="EMBL" id="JACHFD010000037">
    <property type="protein sequence ID" value="MBB5353835.1"/>
    <property type="molecule type" value="Genomic_DNA"/>
</dbReference>
<organism evidence="2 3">
    <name type="scientific">Haloferula luteola</name>
    <dbReference type="NCBI Taxonomy" id="595692"/>
    <lineage>
        <taxon>Bacteria</taxon>
        <taxon>Pseudomonadati</taxon>
        <taxon>Verrucomicrobiota</taxon>
        <taxon>Verrucomicrobiia</taxon>
        <taxon>Verrucomicrobiales</taxon>
        <taxon>Verrucomicrobiaceae</taxon>
        <taxon>Haloferula</taxon>
    </lineage>
</organism>
<sequence>MNPAFYIRVFAWISITGLGCMIFASSWLPILSGTVIFTALIYSFKPPSN</sequence>
<reference evidence="2 3" key="1">
    <citation type="submission" date="2020-08" db="EMBL/GenBank/DDBJ databases">
        <title>Genomic Encyclopedia of Type Strains, Phase IV (KMG-IV): sequencing the most valuable type-strain genomes for metagenomic binning, comparative biology and taxonomic classification.</title>
        <authorList>
            <person name="Goeker M."/>
        </authorList>
    </citation>
    <scope>NUCLEOTIDE SEQUENCE [LARGE SCALE GENOMIC DNA]</scope>
    <source>
        <strain evidence="2 3">YC6886</strain>
    </source>
</reference>
<gene>
    <name evidence="2" type="ORF">HNR46_004099</name>
</gene>
<protein>
    <submittedName>
        <fullName evidence="2">Uncharacterized protein</fullName>
    </submittedName>
</protein>
<comment type="caution">
    <text evidence="2">The sequence shown here is derived from an EMBL/GenBank/DDBJ whole genome shotgun (WGS) entry which is preliminary data.</text>
</comment>
<dbReference type="Proteomes" id="UP000557717">
    <property type="component" value="Unassembled WGS sequence"/>
</dbReference>
<keyword evidence="1" id="KW-0472">Membrane</keyword>
<evidence type="ECO:0000256" key="1">
    <source>
        <dbReference type="SAM" id="Phobius"/>
    </source>
</evidence>
<name>A0A840V735_9BACT</name>
<accession>A0A840V735</accession>
<keyword evidence="1" id="KW-0812">Transmembrane</keyword>
<keyword evidence="3" id="KW-1185">Reference proteome</keyword>
<keyword evidence="1" id="KW-1133">Transmembrane helix</keyword>
<proteinExistence type="predicted"/>
<feature type="transmembrane region" description="Helical" evidence="1">
    <location>
        <begin position="12"/>
        <end position="42"/>
    </location>
</feature>
<evidence type="ECO:0000313" key="2">
    <source>
        <dbReference type="EMBL" id="MBB5353835.1"/>
    </source>
</evidence>
<evidence type="ECO:0000313" key="3">
    <source>
        <dbReference type="Proteomes" id="UP000557717"/>
    </source>
</evidence>
<dbReference type="AlphaFoldDB" id="A0A840V735"/>